<dbReference type="PANTHER" id="PTHR43736:SF1">
    <property type="entry name" value="DIHYDRONEOPTERIN TRIPHOSPHATE DIPHOSPHATASE"/>
    <property type="match status" value="1"/>
</dbReference>
<reference evidence="4" key="1">
    <citation type="journal article" date="2021" name="PeerJ">
        <title>Extensive microbial diversity within the chicken gut microbiome revealed by metagenomics and culture.</title>
        <authorList>
            <person name="Gilroy R."/>
            <person name="Ravi A."/>
            <person name="Getino M."/>
            <person name="Pursley I."/>
            <person name="Horton D.L."/>
            <person name="Alikhan N.F."/>
            <person name="Baker D."/>
            <person name="Gharbi K."/>
            <person name="Hall N."/>
            <person name="Watson M."/>
            <person name="Adriaenssens E.M."/>
            <person name="Foster-Nyarko E."/>
            <person name="Jarju S."/>
            <person name="Secka A."/>
            <person name="Antonio M."/>
            <person name="Oren A."/>
            <person name="Chaudhuri R.R."/>
            <person name="La Ragione R."/>
            <person name="Hildebrand F."/>
            <person name="Pallen M.J."/>
        </authorList>
    </citation>
    <scope>NUCLEOTIDE SEQUENCE</scope>
    <source>
        <strain evidence="4">ChiBcec2-3848</strain>
    </source>
</reference>
<dbReference type="Pfam" id="PF00293">
    <property type="entry name" value="NUDIX"/>
    <property type="match status" value="1"/>
</dbReference>
<dbReference type="EMBL" id="DWVZ01000050">
    <property type="protein sequence ID" value="HJC62770.1"/>
    <property type="molecule type" value="Genomic_DNA"/>
</dbReference>
<dbReference type="SUPFAM" id="SSF55811">
    <property type="entry name" value="Nudix"/>
    <property type="match status" value="1"/>
</dbReference>
<keyword evidence="2" id="KW-0378">Hydrolase</keyword>
<dbReference type="PANTHER" id="PTHR43736">
    <property type="entry name" value="ADP-RIBOSE PYROPHOSPHATASE"/>
    <property type="match status" value="1"/>
</dbReference>
<evidence type="ECO:0000259" key="3">
    <source>
        <dbReference type="PROSITE" id="PS51462"/>
    </source>
</evidence>
<dbReference type="InterPro" id="IPR020476">
    <property type="entry name" value="Nudix_hydrolase"/>
</dbReference>
<evidence type="ECO:0000313" key="4">
    <source>
        <dbReference type="EMBL" id="HJC62770.1"/>
    </source>
</evidence>
<dbReference type="AlphaFoldDB" id="A0A9D2T9Y4"/>
<reference evidence="4" key="2">
    <citation type="submission" date="2021-04" db="EMBL/GenBank/DDBJ databases">
        <authorList>
            <person name="Gilroy R."/>
        </authorList>
    </citation>
    <scope>NUCLEOTIDE SEQUENCE</scope>
    <source>
        <strain evidence="4">ChiBcec2-3848</strain>
    </source>
</reference>
<dbReference type="CDD" id="cd18875">
    <property type="entry name" value="NUDIX_Hydrolase"/>
    <property type="match status" value="1"/>
</dbReference>
<gene>
    <name evidence="4" type="ORF">H9753_04005</name>
</gene>
<dbReference type="GO" id="GO:0016787">
    <property type="term" value="F:hydrolase activity"/>
    <property type="evidence" value="ECO:0007669"/>
    <property type="project" value="UniProtKB-KW"/>
</dbReference>
<evidence type="ECO:0000313" key="5">
    <source>
        <dbReference type="Proteomes" id="UP000823886"/>
    </source>
</evidence>
<sequence>MHKCEETELMNLCMIYDGKGNVLMQDRQKKTWSGVTFPGGHVEPGEALVPSVIREIREETGLEIRNVRLCGVKEWFDGEKRSMVFFYKTCDFSGELHSSEEGKVFWVPMEKISEYRLAKDFEKNLEM</sequence>
<feature type="domain" description="Nudix hydrolase" evidence="3">
    <location>
        <begin position="6"/>
        <end position="127"/>
    </location>
</feature>
<dbReference type="PROSITE" id="PS51462">
    <property type="entry name" value="NUDIX"/>
    <property type="match status" value="1"/>
</dbReference>
<dbReference type="InterPro" id="IPR000086">
    <property type="entry name" value="NUDIX_hydrolase_dom"/>
</dbReference>
<protein>
    <submittedName>
        <fullName evidence="4">8-oxo-dGTP diphosphatase</fullName>
    </submittedName>
</protein>
<evidence type="ECO:0000256" key="2">
    <source>
        <dbReference type="ARBA" id="ARBA00022801"/>
    </source>
</evidence>
<dbReference type="Proteomes" id="UP000823886">
    <property type="component" value="Unassembled WGS sequence"/>
</dbReference>
<dbReference type="Gene3D" id="3.90.79.10">
    <property type="entry name" value="Nucleoside Triphosphate Pyrophosphohydrolase"/>
    <property type="match status" value="1"/>
</dbReference>
<comment type="similarity">
    <text evidence="1">Belongs to the Nudix hydrolase family.</text>
</comment>
<evidence type="ECO:0000256" key="1">
    <source>
        <dbReference type="ARBA" id="ARBA00005582"/>
    </source>
</evidence>
<organism evidence="4 5">
    <name type="scientific">Candidatus Blautia merdavium</name>
    <dbReference type="NCBI Taxonomy" id="2838494"/>
    <lineage>
        <taxon>Bacteria</taxon>
        <taxon>Bacillati</taxon>
        <taxon>Bacillota</taxon>
        <taxon>Clostridia</taxon>
        <taxon>Lachnospirales</taxon>
        <taxon>Lachnospiraceae</taxon>
        <taxon>Blautia</taxon>
    </lineage>
</organism>
<feature type="non-terminal residue" evidence="4">
    <location>
        <position position="127"/>
    </location>
</feature>
<dbReference type="PRINTS" id="PR00502">
    <property type="entry name" value="NUDIXFAMILY"/>
</dbReference>
<proteinExistence type="inferred from homology"/>
<name>A0A9D2T9Y4_9FIRM</name>
<dbReference type="InterPro" id="IPR015797">
    <property type="entry name" value="NUDIX_hydrolase-like_dom_sf"/>
</dbReference>
<accession>A0A9D2T9Y4</accession>
<comment type="caution">
    <text evidence="4">The sequence shown here is derived from an EMBL/GenBank/DDBJ whole genome shotgun (WGS) entry which is preliminary data.</text>
</comment>